<dbReference type="Proteomes" id="UP000000600">
    <property type="component" value="Unassembled WGS sequence"/>
</dbReference>
<dbReference type="HOGENOM" id="CLU_2077620_0_0_1"/>
<reference evidence="1 2" key="1">
    <citation type="journal article" date="2006" name="Nature">
        <title>Global trends of whole-genome duplications revealed by the ciliate Paramecium tetraurelia.</title>
        <authorList>
            <consortium name="Genoscope"/>
            <person name="Aury J.-M."/>
            <person name="Jaillon O."/>
            <person name="Duret L."/>
            <person name="Noel B."/>
            <person name="Jubin C."/>
            <person name="Porcel B.M."/>
            <person name="Segurens B."/>
            <person name="Daubin V."/>
            <person name="Anthouard V."/>
            <person name="Aiach N."/>
            <person name="Arnaiz O."/>
            <person name="Billaut A."/>
            <person name="Beisson J."/>
            <person name="Blanc I."/>
            <person name="Bouhouche K."/>
            <person name="Camara F."/>
            <person name="Duharcourt S."/>
            <person name="Guigo R."/>
            <person name="Gogendeau D."/>
            <person name="Katinka M."/>
            <person name="Keller A.-M."/>
            <person name="Kissmehl R."/>
            <person name="Klotz C."/>
            <person name="Koll F."/>
            <person name="Le Moue A."/>
            <person name="Lepere C."/>
            <person name="Malinsky S."/>
            <person name="Nowacki M."/>
            <person name="Nowak J.K."/>
            <person name="Plattner H."/>
            <person name="Poulain J."/>
            <person name="Ruiz F."/>
            <person name="Serrano V."/>
            <person name="Zagulski M."/>
            <person name="Dessen P."/>
            <person name="Betermier M."/>
            <person name="Weissenbach J."/>
            <person name="Scarpelli C."/>
            <person name="Schachter V."/>
            <person name="Sperling L."/>
            <person name="Meyer E."/>
            <person name="Cohen J."/>
            <person name="Wincker P."/>
        </authorList>
    </citation>
    <scope>NUCLEOTIDE SEQUENCE [LARGE SCALE GENOMIC DNA]</scope>
    <source>
        <strain evidence="1 2">Stock d4-2</strain>
    </source>
</reference>
<protein>
    <submittedName>
        <fullName evidence="1">Uncharacterized protein</fullName>
    </submittedName>
</protein>
<proteinExistence type="predicted"/>
<gene>
    <name evidence="1" type="ORF">GSPATT00033808001</name>
</gene>
<organism evidence="1 2">
    <name type="scientific">Paramecium tetraurelia</name>
    <dbReference type="NCBI Taxonomy" id="5888"/>
    <lineage>
        <taxon>Eukaryota</taxon>
        <taxon>Sar</taxon>
        <taxon>Alveolata</taxon>
        <taxon>Ciliophora</taxon>
        <taxon>Intramacronucleata</taxon>
        <taxon>Oligohymenophorea</taxon>
        <taxon>Peniculida</taxon>
        <taxon>Parameciidae</taxon>
        <taxon>Paramecium</taxon>
    </lineage>
</organism>
<dbReference type="KEGG" id="ptm:GSPATT00033808001"/>
<keyword evidence="2" id="KW-1185">Reference proteome</keyword>
<sequence>MLYPNYKFYQYAACQRQIFIILMLPIPELYQQLRSRARIVFLFLPVIKWMIVIKSLSNKMDLLVVIPEQLRKSTQLIRKLLEIQNQQSMQKPDYYACLQTKTSVSKCLMNLVFHLFVI</sequence>
<evidence type="ECO:0000313" key="2">
    <source>
        <dbReference type="Proteomes" id="UP000000600"/>
    </source>
</evidence>
<dbReference type="GeneID" id="5017137"/>
<evidence type="ECO:0000313" key="1">
    <source>
        <dbReference type="EMBL" id="CAK63955.1"/>
    </source>
</evidence>
<accession>A0BZI8</accession>
<dbReference type="EMBL" id="CT868029">
    <property type="protein sequence ID" value="CAK63955.1"/>
    <property type="molecule type" value="Genomic_DNA"/>
</dbReference>
<name>A0BZI8_PARTE</name>
<dbReference type="RefSeq" id="XP_001431353.1">
    <property type="nucleotide sequence ID" value="XM_001431316.2"/>
</dbReference>
<dbReference type="AlphaFoldDB" id="A0BZI8"/>
<dbReference type="OrthoDB" id="10529611at2759"/>
<dbReference type="InParanoid" id="A0BZI8"/>